<proteinExistence type="inferred from homology"/>
<dbReference type="PANTHER" id="PTHR39087:SF2">
    <property type="entry name" value="UPF0104 MEMBRANE PROTEIN MJ1595"/>
    <property type="match status" value="1"/>
</dbReference>
<keyword evidence="6" id="KW-0443">Lipid metabolism</keyword>
<dbReference type="Proteomes" id="UP001240171">
    <property type="component" value="Unassembled WGS sequence"/>
</dbReference>
<evidence type="ECO:0000256" key="2">
    <source>
        <dbReference type="ARBA" id="ARBA00022475"/>
    </source>
</evidence>
<keyword evidence="8" id="KW-1185">Reference proteome</keyword>
<name>A0ABT9CFY7_9BACL</name>
<feature type="transmembrane region" description="Helical" evidence="6">
    <location>
        <begin position="219"/>
        <end position="245"/>
    </location>
</feature>
<feature type="transmembrane region" description="Helical" evidence="6">
    <location>
        <begin position="251"/>
        <end position="268"/>
    </location>
</feature>
<keyword evidence="6" id="KW-0046">Antibiotic resistance</keyword>
<feature type="transmembrane region" description="Helical" evidence="6">
    <location>
        <begin position="138"/>
        <end position="162"/>
    </location>
</feature>
<comment type="subcellular location">
    <subcellularLocation>
        <location evidence="1 6">Cell membrane</location>
        <topology evidence="1 6">Multi-pass membrane protein</topology>
    </subcellularLocation>
</comment>
<comment type="catalytic activity">
    <reaction evidence="6">
        <text>L-lysyl-tRNA(Lys) + a 1,2-diacyl-sn-glycero-3-phospho-(1'-sn-glycerol) = a 1,2-diacyl-sn-glycero-3-phospho-1'-(3'-O-L-lysyl)-sn-glycerol + tRNA(Lys)</text>
        <dbReference type="Rhea" id="RHEA:10668"/>
        <dbReference type="Rhea" id="RHEA-COMP:9696"/>
        <dbReference type="Rhea" id="RHEA-COMP:9697"/>
        <dbReference type="ChEBI" id="CHEBI:64716"/>
        <dbReference type="ChEBI" id="CHEBI:75792"/>
        <dbReference type="ChEBI" id="CHEBI:78442"/>
        <dbReference type="ChEBI" id="CHEBI:78529"/>
        <dbReference type="EC" id="2.3.2.3"/>
    </reaction>
</comment>
<evidence type="ECO:0000256" key="4">
    <source>
        <dbReference type="ARBA" id="ARBA00022989"/>
    </source>
</evidence>
<evidence type="ECO:0000256" key="1">
    <source>
        <dbReference type="ARBA" id="ARBA00004651"/>
    </source>
</evidence>
<dbReference type="EC" id="2.3.2.3" evidence="6"/>
<feature type="transmembrane region" description="Helical" evidence="6">
    <location>
        <begin position="27"/>
        <end position="44"/>
    </location>
</feature>
<evidence type="ECO:0000256" key="6">
    <source>
        <dbReference type="RuleBase" id="RU363042"/>
    </source>
</evidence>
<protein>
    <recommendedName>
        <fullName evidence="6">Phosphatidylglycerol lysyltransferase</fullName>
        <ecNumber evidence="6">2.3.2.3</ecNumber>
    </recommendedName>
    <alternativeName>
        <fullName evidence="6">Lysylphosphatidylglycerol synthase</fullName>
    </alternativeName>
</protein>
<organism evidence="7 8">
    <name type="scientific">Paenibacillus lacisoli</name>
    <dbReference type="NCBI Taxonomy" id="3064525"/>
    <lineage>
        <taxon>Bacteria</taxon>
        <taxon>Bacillati</taxon>
        <taxon>Bacillota</taxon>
        <taxon>Bacilli</taxon>
        <taxon>Bacillales</taxon>
        <taxon>Paenibacillaceae</taxon>
        <taxon>Paenibacillus</taxon>
    </lineage>
</organism>
<evidence type="ECO:0000313" key="8">
    <source>
        <dbReference type="Proteomes" id="UP001240171"/>
    </source>
</evidence>
<sequence length="338" mass="37756">MQQPHQPDNNKRSVLKTILSTIQKFKILQILIPVIVISLIYMQGRKEIHRIHWRATFHHLHEMRPGVIAGLLGFALFSVASLSLYDIILRRHFRMPISLWQTFRYSWIANTCNSVIGFAGIAGVGLRTWLYRSQGVPVRVVTAIVAFLSMTTVIGLSVLAWLGVAGIFPIHPEIMSYAWISYAVWGMALFLPLYLIIVRSGLYAKWVNRDSGLMNGWTITFSVAASALEWMLAGLCFWLIAVQLLPGLSPYYTIGIYIAAAITGLLSMTPGGMGGFDLTVLIALQATGYPPDRTAAVLVLFRLFYYLIPCLMGLVLALIELVMGNRRKRKRRGGIVSS</sequence>
<accession>A0ABT9CFY7</accession>
<evidence type="ECO:0000256" key="5">
    <source>
        <dbReference type="ARBA" id="ARBA00023136"/>
    </source>
</evidence>
<dbReference type="RefSeq" id="WP_305025417.1">
    <property type="nucleotide sequence ID" value="NZ_JAUQTB010000013.1"/>
</dbReference>
<reference evidence="7 8" key="1">
    <citation type="submission" date="2023-07" db="EMBL/GenBank/DDBJ databases">
        <title>Paenibacillus sp. JX-17 nov. isolated from soil.</title>
        <authorList>
            <person name="Wan Y."/>
            <person name="Liu B."/>
        </authorList>
    </citation>
    <scope>NUCLEOTIDE SEQUENCE [LARGE SCALE GENOMIC DNA]</scope>
    <source>
        <strain evidence="7 8">JX-17</strain>
    </source>
</reference>
<feature type="transmembrane region" description="Helical" evidence="6">
    <location>
        <begin position="65"/>
        <end position="85"/>
    </location>
</feature>
<comment type="caution">
    <text evidence="7">The sequence shown here is derived from an EMBL/GenBank/DDBJ whole genome shotgun (WGS) entry which is preliminary data.</text>
</comment>
<feature type="transmembrane region" description="Helical" evidence="6">
    <location>
        <begin position="303"/>
        <end position="323"/>
    </location>
</feature>
<feature type="transmembrane region" description="Helical" evidence="6">
    <location>
        <begin position="105"/>
        <end position="126"/>
    </location>
</feature>
<keyword evidence="6" id="KW-0808">Transferase</keyword>
<dbReference type="PANTHER" id="PTHR39087">
    <property type="entry name" value="UPF0104 MEMBRANE PROTEIN MJ1595"/>
    <property type="match status" value="1"/>
</dbReference>
<dbReference type="Pfam" id="PF03706">
    <property type="entry name" value="LPG_synthase_TM"/>
    <property type="match status" value="1"/>
</dbReference>
<comment type="function">
    <text evidence="6">Catalyzes the transfer of a lysyl group from L-lysyl-tRNA(Lys) to membrane-bound phosphatidylglycerol (PG), which produces lysylphosphatidylglycerol (LPG), a major component of the bacterial membrane with a positive net charge. LPG synthesis contributes to bacterial virulence as it is involved in the resistance mechanism against cationic antimicrobial peptides (CAMP) produces by the host's immune system (defensins, cathelicidins) and by the competing microorganisms.</text>
</comment>
<dbReference type="EMBL" id="JAUQTB010000013">
    <property type="protein sequence ID" value="MDO7908193.1"/>
    <property type="molecule type" value="Genomic_DNA"/>
</dbReference>
<dbReference type="InterPro" id="IPR022791">
    <property type="entry name" value="L-PG_synthase/AglD"/>
</dbReference>
<gene>
    <name evidence="6" type="primary">mprF</name>
    <name evidence="7" type="ORF">Q5741_17460</name>
</gene>
<keyword evidence="5 6" id="KW-0472">Membrane</keyword>
<feature type="transmembrane region" description="Helical" evidence="6">
    <location>
        <begin position="174"/>
        <end position="198"/>
    </location>
</feature>
<keyword evidence="2" id="KW-1003">Cell membrane</keyword>
<keyword evidence="3 6" id="KW-0812">Transmembrane</keyword>
<evidence type="ECO:0000256" key="3">
    <source>
        <dbReference type="ARBA" id="ARBA00022692"/>
    </source>
</evidence>
<keyword evidence="4 6" id="KW-1133">Transmembrane helix</keyword>
<evidence type="ECO:0000313" key="7">
    <source>
        <dbReference type="EMBL" id="MDO7908193.1"/>
    </source>
</evidence>
<comment type="similarity">
    <text evidence="6">Belongs to the LPG synthase family.</text>
</comment>